<feature type="domain" description="Glycosyltransferase subfamily 4-like N-terminal" evidence="2">
    <location>
        <begin position="15"/>
        <end position="185"/>
    </location>
</feature>
<organism evidence="3 4">
    <name type="scientific">Benzoatithermus flavus</name>
    <dbReference type="NCBI Taxonomy" id="3108223"/>
    <lineage>
        <taxon>Bacteria</taxon>
        <taxon>Pseudomonadati</taxon>
        <taxon>Pseudomonadota</taxon>
        <taxon>Alphaproteobacteria</taxon>
        <taxon>Geminicoccales</taxon>
        <taxon>Geminicoccaceae</taxon>
        <taxon>Benzoatithermus</taxon>
    </lineage>
</organism>
<dbReference type="GO" id="GO:0016757">
    <property type="term" value="F:glycosyltransferase activity"/>
    <property type="evidence" value="ECO:0007669"/>
    <property type="project" value="UniProtKB-KW"/>
</dbReference>
<reference evidence="3 4" key="1">
    <citation type="submission" date="2024-01" db="EMBL/GenBank/DDBJ databases">
        <title>Multi-omics insights into the function and evolution of sodium benzoate biodegradation pathways in Benzoatithermus flavus gen. nov., sp. nov. from hot spring.</title>
        <authorList>
            <person name="Hu C.-J."/>
            <person name="Li W.-J."/>
        </authorList>
    </citation>
    <scope>NUCLEOTIDE SEQUENCE [LARGE SCALE GENOMIC DNA]</scope>
    <source>
        <strain evidence="3 4">SYSU G07066</strain>
    </source>
</reference>
<dbReference type="InterPro" id="IPR050194">
    <property type="entry name" value="Glycosyltransferase_grp1"/>
</dbReference>
<dbReference type="EC" id="2.4.-.-" evidence="3"/>
<accession>A0ABU8XT53</accession>
<evidence type="ECO:0000259" key="1">
    <source>
        <dbReference type="Pfam" id="PF00534"/>
    </source>
</evidence>
<dbReference type="PANTHER" id="PTHR45947">
    <property type="entry name" value="SULFOQUINOVOSYL TRANSFERASE SQD2"/>
    <property type="match status" value="1"/>
</dbReference>
<gene>
    <name evidence="3" type="ORF">U1T56_10505</name>
</gene>
<protein>
    <submittedName>
        <fullName evidence="3">Glycosyltransferase family 4 protein</fullName>
        <ecNumber evidence="3">2.4.-.-</ecNumber>
    </submittedName>
</protein>
<dbReference type="EMBL" id="JBBLZC010000009">
    <property type="protein sequence ID" value="MEK0083583.1"/>
    <property type="molecule type" value="Genomic_DNA"/>
</dbReference>
<evidence type="ECO:0000313" key="3">
    <source>
        <dbReference type="EMBL" id="MEK0083583.1"/>
    </source>
</evidence>
<dbReference type="RefSeq" id="WP_418159434.1">
    <property type="nucleotide sequence ID" value="NZ_JBBLZC010000009.1"/>
</dbReference>
<dbReference type="SUPFAM" id="SSF53756">
    <property type="entry name" value="UDP-Glycosyltransferase/glycogen phosphorylase"/>
    <property type="match status" value="1"/>
</dbReference>
<dbReference type="Pfam" id="PF13579">
    <property type="entry name" value="Glyco_trans_4_4"/>
    <property type="match status" value="1"/>
</dbReference>
<proteinExistence type="predicted"/>
<dbReference type="Proteomes" id="UP001375743">
    <property type="component" value="Unassembled WGS sequence"/>
</dbReference>
<dbReference type="PANTHER" id="PTHR45947:SF3">
    <property type="entry name" value="SULFOQUINOVOSYL TRANSFERASE SQD2"/>
    <property type="match status" value="1"/>
</dbReference>
<keyword evidence="3" id="KW-0328">Glycosyltransferase</keyword>
<dbReference type="Gene3D" id="3.40.50.2000">
    <property type="entry name" value="Glycogen Phosphorylase B"/>
    <property type="match status" value="2"/>
</dbReference>
<keyword evidence="3" id="KW-0808">Transferase</keyword>
<evidence type="ECO:0000313" key="4">
    <source>
        <dbReference type="Proteomes" id="UP001375743"/>
    </source>
</evidence>
<dbReference type="InterPro" id="IPR028098">
    <property type="entry name" value="Glyco_trans_4-like_N"/>
</dbReference>
<sequence length="390" mass="42438">MRILIVNYEYPPLGGGGGVATRAIAMELAKRHEVDVLTSAGPGLPPEERSEGVTIHRAPVLGRTRRSTASILSMVSFWPIGILHGRQVLKGRRYDVVNSWFAVPSGPTGLSLARYFGAPHVLTMAGGDIYDPSKWYTPDKNPLLGMAVRRVLAASDAHVAVSTDLARRARALYGFERPIDVISLGMSAPRYTAVPRRQLGLERDVIYVVSVGRLVRRKNLASLITALARMQRDDVHLLIIGDGPEEAGLVTLADGLGVGRRVHFRGFVPNETKYQLLAAADIFALPSLHEAFGLVYLEAMHCGLPVIAARPGGQEDYLDEGRTGFLVPAGDVESLEGALRRLVEDPGLRARISAHNRQVAQRFSIAATASHYEQVFERLGCGRMPVYVPA</sequence>
<feature type="domain" description="Glycosyl transferase family 1" evidence="1">
    <location>
        <begin position="196"/>
        <end position="358"/>
    </location>
</feature>
<comment type="caution">
    <text evidence="3">The sequence shown here is derived from an EMBL/GenBank/DDBJ whole genome shotgun (WGS) entry which is preliminary data.</text>
</comment>
<dbReference type="CDD" id="cd03801">
    <property type="entry name" value="GT4_PimA-like"/>
    <property type="match status" value="1"/>
</dbReference>
<dbReference type="InterPro" id="IPR001296">
    <property type="entry name" value="Glyco_trans_1"/>
</dbReference>
<name>A0ABU8XT53_9PROT</name>
<dbReference type="Pfam" id="PF00534">
    <property type="entry name" value="Glycos_transf_1"/>
    <property type="match status" value="1"/>
</dbReference>
<evidence type="ECO:0000259" key="2">
    <source>
        <dbReference type="Pfam" id="PF13579"/>
    </source>
</evidence>
<keyword evidence="4" id="KW-1185">Reference proteome</keyword>